<organism evidence="2 3">
    <name type="scientific">Rhizoctonia solani</name>
    <dbReference type="NCBI Taxonomy" id="456999"/>
    <lineage>
        <taxon>Eukaryota</taxon>
        <taxon>Fungi</taxon>
        <taxon>Dikarya</taxon>
        <taxon>Basidiomycota</taxon>
        <taxon>Agaricomycotina</taxon>
        <taxon>Agaricomycetes</taxon>
        <taxon>Cantharellales</taxon>
        <taxon>Ceratobasidiaceae</taxon>
        <taxon>Rhizoctonia</taxon>
    </lineage>
</organism>
<keyword evidence="1" id="KW-0472">Membrane</keyword>
<proteinExistence type="predicted"/>
<keyword evidence="1" id="KW-1133">Transmembrane helix</keyword>
<evidence type="ECO:0000256" key="1">
    <source>
        <dbReference type="SAM" id="Phobius"/>
    </source>
</evidence>
<feature type="transmembrane region" description="Helical" evidence="1">
    <location>
        <begin position="98"/>
        <end position="117"/>
    </location>
</feature>
<evidence type="ECO:0000313" key="3">
    <source>
        <dbReference type="Proteomes" id="UP000663840"/>
    </source>
</evidence>
<sequence length="250" mass="28542">MRYNGSDSADYEPFRDYRMAAIIASRCSLMVQASGADKDSMTYGFMYTNTMIGTFLVQELVYYPIITLFTVLGCWFGRPFHPMGPILIHWSPLTLPLAIRGGCDLLTALILWCLLFISEDFKDKKLNCLTVNVEELASGTQPISRNIITWKGVRRRRGMRSIRGRIHKSLLGFVYNSLFRRVIPVETRLQVFFQHIFSLTAIALLIARTATELQKAYGSLPSRRLVEPCPQMLGPNSNNSYTLFIVRPFH</sequence>
<dbReference type="EMBL" id="CAJMWR010004139">
    <property type="protein sequence ID" value="CAE6485984.1"/>
    <property type="molecule type" value="Genomic_DNA"/>
</dbReference>
<dbReference type="Proteomes" id="UP000663840">
    <property type="component" value="Unassembled WGS sequence"/>
</dbReference>
<name>A0A8H3CJP3_9AGAM</name>
<feature type="transmembrane region" description="Helical" evidence="1">
    <location>
        <begin position="60"/>
        <end position="78"/>
    </location>
</feature>
<evidence type="ECO:0000313" key="2">
    <source>
        <dbReference type="EMBL" id="CAE6485984.1"/>
    </source>
</evidence>
<protein>
    <submittedName>
        <fullName evidence="2">Uncharacterized protein</fullName>
    </submittedName>
</protein>
<accession>A0A8H3CJP3</accession>
<comment type="caution">
    <text evidence="2">The sequence shown here is derived from an EMBL/GenBank/DDBJ whole genome shotgun (WGS) entry which is preliminary data.</text>
</comment>
<reference evidence="2" key="1">
    <citation type="submission" date="2021-01" db="EMBL/GenBank/DDBJ databases">
        <authorList>
            <person name="Kaushik A."/>
        </authorList>
    </citation>
    <scope>NUCLEOTIDE SEQUENCE</scope>
    <source>
        <strain evidence="2">AG1-1A</strain>
    </source>
</reference>
<gene>
    <name evidence="2" type="ORF">RDB_LOCUS141042</name>
</gene>
<keyword evidence="1" id="KW-0812">Transmembrane</keyword>
<dbReference type="AlphaFoldDB" id="A0A8H3CJP3"/>